<dbReference type="EC" id="2.8.3.22" evidence="2"/>
<evidence type="ECO:0000256" key="1">
    <source>
        <dbReference type="ARBA" id="ARBA00022679"/>
    </source>
</evidence>
<dbReference type="InterPro" id="IPR044855">
    <property type="entry name" value="CoA-Trfase_III_dom3_sf"/>
</dbReference>
<dbReference type="InterPro" id="IPR050483">
    <property type="entry name" value="CoA-transferase_III_domain"/>
</dbReference>
<dbReference type="Gene3D" id="3.30.1540.10">
    <property type="entry name" value="formyl-coa transferase, domain 3"/>
    <property type="match status" value="1"/>
</dbReference>
<organism evidence="2 3">
    <name type="scientific">Pseudomonas fluorescens</name>
    <dbReference type="NCBI Taxonomy" id="294"/>
    <lineage>
        <taxon>Bacteria</taxon>
        <taxon>Pseudomonadati</taxon>
        <taxon>Pseudomonadota</taxon>
        <taxon>Gammaproteobacteria</taxon>
        <taxon>Pseudomonadales</taxon>
        <taxon>Pseudomonadaceae</taxon>
        <taxon>Pseudomonas</taxon>
    </lineage>
</organism>
<dbReference type="EMBL" id="CABVII010000001">
    <property type="protein sequence ID" value="VVO46103.1"/>
    <property type="molecule type" value="Genomic_DNA"/>
</dbReference>
<keyword evidence="1 2" id="KW-0808">Transferase</keyword>
<gene>
    <name evidence="2" type="primary">smtB_1</name>
    <name evidence="2" type="ORF">PS862_00052</name>
</gene>
<dbReference type="PANTHER" id="PTHR48207">
    <property type="entry name" value="SUCCINATE--HYDROXYMETHYLGLUTARATE COA-TRANSFERASE"/>
    <property type="match status" value="1"/>
</dbReference>
<dbReference type="Proteomes" id="UP000385207">
    <property type="component" value="Unassembled WGS sequence"/>
</dbReference>
<dbReference type="Pfam" id="PF02515">
    <property type="entry name" value="CoA_transf_3"/>
    <property type="match status" value="1"/>
</dbReference>
<name>A0A5E7GAT2_PSEFL</name>
<dbReference type="SUPFAM" id="SSF89796">
    <property type="entry name" value="CoA-transferase family III (CaiB/BaiF)"/>
    <property type="match status" value="1"/>
</dbReference>
<dbReference type="AlphaFoldDB" id="A0A5E7GAT2"/>
<dbReference type="Gene3D" id="3.40.50.10540">
    <property type="entry name" value="Crotonobetainyl-coa:carnitine coa-transferase, domain 1"/>
    <property type="match status" value="1"/>
</dbReference>
<proteinExistence type="predicted"/>
<dbReference type="InterPro" id="IPR003673">
    <property type="entry name" value="CoA-Trfase_fam_III"/>
</dbReference>
<accession>A0A5E7GAT2</accession>
<evidence type="ECO:0000313" key="3">
    <source>
        <dbReference type="Proteomes" id="UP000385207"/>
    </source>
</evidence>
<dbReference type="GO" id="GO:0008410">
    <property type="term" value="F:CoA-transferase activity"/>
    <property type="evidence" value="ECO:0007669"/>
    <property type="project" value="TreeGrafter"/>
</dbReference>
<sequence>MRAPESRTGDEKNIPSGPLVGVKVLDLSTVVAAPFAAALLGDFGAEVIKVEIPGPGDHLRYLPPHKDGVSLWSKVANRNKKGITLDLRTAEGKVLVERLIAEQDVLVENFRPGTLERWGLSFERLMEINPHLIILRVTGFGQTGPYCNRTGFARIFEAMSGFAYICGSPEGAPSFSGYPISDALAGVFGAFSICAALTCRNATPGRPGQEIDLSATEAMLRSLDFLAIEYDQLGVVRERTGNLNAYSAPSDVYPTRDGQWIALAVSAPPVFARFAHALERPDLLTDPRFSTNVARLSHRAEIESIVRAWFIERTEAQVSSVLSEHGVSFNRVNSIRDVFEDEHFKARDAIVSVADGDFGSVRMQNVVPRFSATPGGVWRTGPGQGEHNQEIFGSKMGLSNEEIAELQEKKII</sequence>
<reference evidence="2 3" key="1">
    <citation type="submission" date="2019-09" db="EMBL/GenBank/DDBJ databases">
        <authorList>
            <person name="Chandra G."/>
            <person name="Truman W A."/>
        </authorList>
    </citation>
    <scope>NUCLEOTIDE SEQUENCE [LARGE SCALE GENOMIC DNA]</scope>
    <source>
        <strain evidence="2">PS862</strain>
    </source>
</reference>
<evidence type="ECO:0000313" key="2">
    <source>
        <dbReference type="EMBL" id="VVO46103.1"/>
    </source>
</evidence>
<protein>
    <submittedName>
        <fullName evidence="2">Succinyl-CoA--L-malate CoA-transferase beta subunit</fullName>
        <ecNumber evidence="2">2.8.3.22</ecNumber>
    </submittedName>
</protein>
<dbReference type="RefSeq" id="WP_150782921.1">
    <property type="nucleotide sequence ID" value="NZ_CABVII010000001.1"/>
</dbReference>
<dbReference type="PANTHER" id="PTHR48207:SF3">
    <property type="entry name" value="SUCCINATE--HYDROXYMETHYLGLUTARATE COA-TRANSFERASE"/>
    <property type="match status" value="1"/>
</dbReference>
<dbReference type="OrthoDB" id="9058532at2"/>
<dbReference type="InterPro" id="IPR023606">
    <property type="entry name" value="CoA-Trfase_III_dom_1_sf"/>
</dbReference>